<feature type="compositionally biased region" description="Low complexity" evidence="5">
    <location>
        <begin position="45"/>
        <end position="54"/>
    </location>
</feature>
<feature type="transmembrane region" description="Helical" evidence="6">
    <location>
        <begin position="457"/>
        <end position="476"/>
    </location>
</feature>
<evidence type="ECO:0000259" key="7">
    <source>
        <dbReference type="PROSITE" id="PS50850"/>
    </source>
</evidence>
<keyword evidence="4 6" id="KW-0472">Membrane</keyword>
<dbReference type="SUPFAM" id="SSF103473">
    <property type="entry name" value="MFS general substrate transporter"/>
    <property type="match status" value="1"/>
</dbReference>
<feature type="transmembrane region" description="Helical" evidence="6">
    <location>
        <begin position="389"/>
        <end position="409"/>
    </location>
</feature>
<gene>
    <name evidence="8" type="ORF">D0869_06849</name>
</gene>
<keyword evidence="2 6" id="KW-0812">Transmembrane</keyword>
<dbReference type="Pfam" id="PF07690">
    <property type="entry name" value="MFS_1"/>
    <property type="match status" value="1"/>
</dbReference>
<dbReference type="Proteomes" id="UP000281245">
    <property type="component" value="Unassembled WGS sequence"/>
</dbReference>
<evidence type="ECO:0000256" key="2">
    <source>
        <dbReference type="ARBA" id="ARBA00022692"/>
    </source>
</evidence>
<dbReference type="PANTHER" id="PTHR23501:SF33">
    <property type="entry name" value="MAJOR FACILITATOR SUPERFAMILY (MFS) PROFILE DOMAIN-CONTAINING PROTEIN"/>
    <property type="match status" value="1"/>
</dbReference>
<dbReference type="PROSITE" id="PS50850">
    <property type="entry name" value="MFS"/>
    <property type="match status" value="1"/>
</dbReference>
<dbReference type="EMBL" id="QWIJ01000522">
    <property type="protein sequence ID" value="RMX81381.1"/>
    <property type="molecule type" value="Genomic_DNA"/>
</dbReference>
<evidence type="ECO:0000313" key="8">
    <source>
        <dbReference type="EMBL" id="RMX81381.1"/>
    </source>
</evidence>
<feature type="transmembrane region" description="Helical" evidence="6">
    <location>
        <begin position="421"/>
        <end position="445"/>
    </location>
</feature>
<feature type="transmembrane region" description="Helical" evidence="6">
    <location>
        <begin position="216"/>
        <end position="236"/>
    </location>
</feature>
<evidence type="ECO:0000256" key="3">
    <source>
        <dbReference type="ARBA" id="ARBA00022989"/>
    </source>
</evidence>
<dbReference type="VEuPathDB" id="FungiDB:BTJ68_08620"/>
<evidence type="ECO:0000256" key="4">
    <source>
        <dbReference type="ARBA" id="ARBA00023136"/>
    </source>
</evidence>
<evidence type="ECO:0000256" key="5">
    <source>
        <dbReference type="SAM" id="MobiDB-lite"/>
    </source>
</evidence>
<dbReference type="GO" id="GO:0015174">
    <property type="term" value="F:basic amino acid transmembrane transporter activity"/>
    <property type="evidence" value="ECO:0007669"/>
    <property type="project" value="TreeGrafter"/>
</dbReference>
<dbReference type="AlphaFoldDB" id="A0A3M6WSH2"/>
<feature type="region of interest" description="Disordered" evidence="5">
    <location>
        <begin position="1"/>
        <end position="54"/>
    </location>
</feature>
<feature type="domain" description="Major facilitator superfamily (MFS) profile" evidence="7">
    <location>
        <begin position="63"/>
        <end position="512"/>
    </location>
</feature>
<sequence length="567" mass="60711">MSGTENEDERTSLLPNDQPNTLYRTLSRISEPAEPALPPDDTDTKATANKKTPASSSTNVWATLSVLLVGVFISQTDASLVMAVYAKVASEFNDLDSGSWLMSAYILAQCVAQPLYGKLSDLFGRKALLQLSYILFAVGTAGAGLSMSMGAVIVSRAVQGAGSAGMLAMVSIIITDLVPMNEVAVFRSYVNILATSGRSCGGVIGGLLSSALGWRWAFLIQVPFILLAIILVQLRLHMAEKGVENTERTWDKLKRIDFIGAFFLCSTILAVCLILDLGGRKVGWTSHSILVFGGMAVLSAIGFVISALYAAEPILPLRLLAHYAVFTNSLMVFLQSSTQAALTLLIPVFFQVVKKASVAEAGAYLIPAFTGNLLGGLTSGYWIKRTGLFKVPTVVAPMLTMACMVLCLFTWHENISSWRAIVSLPGGFATAMVSSSTFVGAAAGVEHEDVAVAASTMYLLMNLGAVAGISVGSAVFEDTLRAGLVKAVQGRDDGKKILEGALSSITYVQEAGREIRRIVVPAYVDSFHHVNSKASDYQNHRLRHFDRRGRCVTKYRKGNPVARSSGK</sequence>
<organism evidence="8 9">
    <name type="scientific">Hortaea werneckii</name>
    <name type="common">Black yeast</name>
    <name type="synonym">Cladosporium werneckii</name>
    <dbReference type="NCBI Taxonomy" id="91943"/>
    <lineage>
        <taxon>Eukaryota</taxon>
        <taxon>Fungi</taxon>
        <taxon>Dikarya</taxon>
        <taxon>Ascomycota</taxon>
        <taxon>Pezizomycotina</taxon>
        <taxon>Dothideomycetes</taxon>
        <taxon>Dothideomycetidae</taxon>
        <taxon>Mycosphaerellales</taxon>
        <taxon>Teratosphaeriaceae</taxon>
        <taxon>Hortaea</taxon>
    </lineage>
</organism>
<feature type="transmembrane region" description="Helical" evidence="6">
    <location>
        <begin position="256"/>
        <end position="277"/>
    </location>
</feature>
<dbReference type="OrthoDB" id="6770063at2759"/>
<feature type="transmembrane region" description="Helical" evidence="6">
    <location>
        <begin position="330"/>
        <end position="350"/>
    </location>
</feature>
<accession>A0A3M6WSH2</accession>
<reference evidence="8 9" key="1">
    <citation type="journal article" date="2018" name="BMC Genomics">
        <title>Genomic evidence for intraspecific hybridization in a clonal and extremely halotolerant yeast.</title>
        <authorList>
            <person name="Gostincar C."/>
            <person name="Stajich J.E."/>
            <person name="Zupancic J."/>
            <person name="Zalar P."/>
            <person name="Gunde-Cimerman N."/>
        </authorList>
    </citation>
    <scope>NUCLEOTIDE SEQUENCE [LARGE SCALE GENOMIC DNA]</scope>
    <source>
        <strain evidence="8 9">EXF-6656</strain>
    </source>
</reference>
<feature type="transmembrane region" description="Helical" evidence="6">
    <location>
        <begin position="160"/>
        <end position="178"/>
    </location>
</feature>
<feature type="transmembrane region" description="Helical" evidence="6">
    <location>
        <begin position="60"/>
        <end position="86"/>
    </location>
</feature>
<protein>
    <recommendedName>
        <fullName evidence="7">Major facilitator superfamily (MFS) profile domain-containing protein</fullName>
    </recommendedName>
</protein>
<proteinExistence type="predicted"/>
<dbReference type="InterPro" id="IPR020846">
    <property type="entry name" value="MFS_dom"/>
</dbReference>
<keyword evidence="3 6" id="KW-1133">Transmembrane helix</keyword>
<feature type="transmembrane region" description="Helical" evidence="6">
    <location>
        <begin position="362"/>
        <end position="383"/>
    </location>
</feature>
<dbReference type="InterPro" id="IPR036259">
    <property type="entry name" value="MFS_trans_sf"/>
</dbReference>
<dbReference type="PANTHER" id="PTHR23501">
    <property type="entry name" value="MAJOR FACILITATOR SUPERFAMILY"/>
    <property type="match status" value="1"/>
</dbReference>
<feature type="transmembrane region" description="Helical" evidence="6">
    <location>
        <begin position="128"/>
        <end position="154"/>
    </location>
</feature>
<comment type="subcellular location">
    <subcellularLocation>
        <location evidence="1">Membrane</location>
        <topology evidence="1">Multi-pass membrane protein</topology>
    </subcellularLocation>
</comment>
<evidence type="ECO:0000313" key="9">
    <source>
        <dbReference type="Proteomes" id="UP000281245"/>
    </source>
</evidence>
<comment type="caution">
    <text evidence="8">The sequence shown here is derived from an EMBL/GenBank/DDBJ whole genome shotgun (WGS) entry which is preliminary data.</text>
</comment>
<feature type="transmembrane region" description="Helical" evidence="6">
    <location>
        <begin position="98"/>
        <end position="116"/>
    </location>
</feature>
<dbReference type="Gene3D" id="1.20.1720.10">
    <property type="entry name" value="Multidrug resistance protein D"/>
    <property type="match status" value="1"/>
</dbReference>
<evidence type="ECO:0000256" key="6">
    <source>
        <dbReference type="SAM" id="Phobius"/>
    </source>
</evidence>
<dbReference type="InterPro" id="IPR011701">
    <property type="entry name" value="MFS"/>
</dbReference>
<dbReference type="Gene3D" id="1.20.1250.20">
    <property type="entry name" value="MFS general substrate transporter like domains"/>
    <property type="match status" value="1"/>
</dbReference>
<feature type="compositionally biased region" description="Polar residues" evidence="5">
    <location>
        <begin position="13"/>
        <end position="28"/>
    </location>
</feature>
<name>A0A3M6WSH2_HORWE</name>
<evidence type="ECO:0000256" key="1">
    <source>
        <dbReference type="ARBA" id="ARBA00004141"/>
    </source>
</evidence>
<feature type="transmembrane region" description="Helical" evidence="6">
    <location>
        <begin position="289"/>
        <end position="310"/>
    </location>
</feature>
<dbReference type="GO" id="GO:0000329">
    <property type="term" value="C:fungal-type vacuole membrane"/>
    <property type="evidence" value="ECO:0007669"/>
    <property type="project" value="TreeGrafter"/>
</dbReference>